<name>A0AAN7V2G4_9PEZI</name>
<keyword evidence="3" id="KW-1185">Reference proteome</keyword>
<feature type="region of interest" description="Disordered" evidence="1">
    <location>
        <begin position="54"/>
        <end position="73"/>
    </location>
</feature>
<organism evidence="2 3">
    <name type="scientific">Xylaria bambusicola</name>
    <dbReference type="NCBI Taxonomy" id="326684"/>
    <lineage>
        <taxon>Eukaryota</taxon>
        <taxon>Fungi</taxon>
        <taxon>Dikarya</taxon>
        <taxon>Ascomycota</taxon>
        <taxon>Pezizomycotina</taxon>
        <taxon>Sordariomycetes</taxon>
        <taxon>Xylariomycetidae</taxon>
        <taxon>Xylariales</taxon>
        <taxon>Xylariaceae</taxon>
        <taxon>Xylaria</taxon>
    </lineage>
</organism>
<proteinExistence type="predicted"/>
<dbReference type="EMBL" id="JAWHQM010000033">
    <property type="protein sequence ID" value="KAK5633559.1"/>
    <property type="molecule type" value="Genomic_DNA"/>
</dbReference>
<sequence length="73" mass="7713">MASNGNKGFVATLISTQANSPKITIPRTRGTMVSGVAQPTIGAWFQAKLNKTNDMTPMTAPGKSNSSVNFRTL</sequence>
<protein>
    <submittedName>
        <fullName evidence="2">Uncharacterized protein</fullName>
    </submittedName>
</protein>
<dbReference type="AlphaFoldDB" id="A0AAN7V2G4"/>
<reference evidence="2 3" key="1">
    <citation type="submission" date="2023-10" db="EMBL/GenBank/DDBJ databases">
        <title>Draft genome sequence of Xylaria bambusicola isolate GMP-LS, the root and basal stem rot pathogen of sugarcane in Indonesia.</title>
        <authorList>
            <person name="Selvaraj P."/>
            <person name="Muralishankar V."/>
            <person name="Muruganantham S."/>
            <person name="Sp S."/>
            <person name="Haryani S."/>
            <person name="Lau K.J.X."/>
            <person name="Naqvi N.I."/>
        </authorList>
    </citation>
    <scope>NUCLEOTIDE SEQUENCE [LARGE SCALE GENOMIC DNA]</scope>
    <source>
        <strain evidence="2">GMP-LS</strain>
    </source>
</reference>
<accession>A0AAN7V2G4</accession>
<evidence type="ECO:0000313" key="2">
    <source>
        <dbReference type="EMBL" id="KAK5633559.1"/>
    </source>
</evidence>
<gene>
    <name evidence="2" type="ORF">RRF57_009273</name>
</gene>
<comment type="caution">
    <text evidence="2">The sequence shown here is derived from an EMBL/GenBank/DDBJ whole genome shotgun (WGS) entry which is preliminary data.</text>
</comment>
<evidence type="ECO:0000313" key="3">
    <source>
        <dbReference type="Proteomes" id="UP001305414"/>
    </source>
</evidence>
<dbReference type="Proteomes" id="UP001305414">
    <property type="component" value="Unassembled WGS sequence"/>
</dbReference>
<evidence type="ECO:0000256" key="1">
    <source>
        <dbReference type="SAM" id="MobiDB-lite"/>
    </source>
</evidence>